<feature type="compositionally biased region" description="Polar residues" evidence="1">
    <location>
        <begin position="79"/>
        <end position="88"/>
    </location>
</feature>
<reference evidence="2 3" key="1">
    <citation type="journal article" date="2016" name="Mol. Biol. Evol.">
        <title>Comparative Genomics of Early-Diverging Mushroom-Forming Fungi Provides Insights into the Origins of Lignocellulose Decay Capabilities.</title>
        <authorList>
            <person name="Nagy L.G."/>
            <person name="Riley R."/>
            <person name="Tritt A."/>
            <person name="Adam C."/>
            <person name="Daum C."/>
            <person name="Floudas D."/>
            <person name="Sun H."/>
            <person name="Yadav J.S."/>
            <person name="Pangilinan J."/>
            <person name="Larsson K.H."/>
            <person name="Matsuura K."/>
            <person name="Barry K."/>
            <person name="Labutti K."/>
            <person name="Kuo R."/>
            <person name="Ohm R.A."/>
            <person name="Bhattacharya S.S."/>
            <person name="Shirouzu T."/>
            <person name="Yoshinaga Y."/>
            <person name="Martin F.M."/>
            <person name="Grigoriev I.V."/>
            <person name="Hibbett D.S."/>
        </authorList>
    </citation>
    <scope>NUCLEOTIDE SEQUENCE [LARGE SCALE GENOMIC DNA]</scope>
    <source>
        <strain evidence="2 3">HHB12733</strain>
    </source>
</reference>
<organism evidence="2 3">
    <name type="scientific">Calocera cornea HHB12733</name>
    <dbReference type="NCBI Taxonomy" id="1353952"/>
    <lineage>
        <taxon>Eukaryota</taxon>
        <taxon>Fungi</taxon>
        <taxon>Dikarya</taxon>
        <taxon>Basidiomycota</taxon>
        <taxon>Agaricomycotina</taxon>
        <taxon>Dacrymycetes</taxon>
        <taxon>Dacrymycetales</taxon>
        <taxon>Dacrymycetaceae</taxon>
        <taxon>Calocera</taxon>
    </lineage>
</organism>
<feature type="region of interest" description="Disordered" evidence="1">
    <location>
        <begin position="49"/>
        <end position="89"/>
    </location>
</feature>
<gene>
    <name evidence="2" type="ORF">CALCODRAFT_501875</name>
</gene>
<evidence type="ECO:0000313" key="3">
    <source>
        <dbReference type="Proteomes" id="UP000076842"/>
    </source>
</evidence>
<feature type="region of interest" description="Disordered" evidence="1">
    <location>
        <begin position="1"/>
        <end position="37"/>
    </location>
</feature>
<evidence type="ECO:0000256" key="1">
    <source>
        <dbReference type="SAM" id="MobiDB-lite"/>
    </source>
</evidence>
<feature type="compositionally biased region" description="Pro residues" evidence="1">
    <location>
        <begin position="26"/>
        <end position="37"/>
    </location>
</feature>
<evidence type="ECO:0000313" key="2">
    <source>
        <dbReference type="EMBL" id="KZT52805.1"/>
    </source>
</evidence>
<dbReference type="EMBL" id="KV424055">
    <property type="protein sequence ID" value="KZT52805.1"/>
    <property type="molecule type" value="Genomic_DNA"/>
</dbReference>
<dbReference type="InParanoid" id="A0A165DHJ8"/>
<dbReference type="Proteomes" id="UP000076842">
    <property type="component" value="Unassembled WGS sequence"/>
</dbReference>
<keyword evidence="3" id="KW-1185">Reference proteome</keyword>
<proteinExistence type="predicted"/>
<feature type="compositionally biased region" description="Polar residues" evidence="1">
    <location>
        <begin position="1"/>
        <end position="22"/>
    </location>
</feature>
<name>A0A165DHJ8_9BASI</name>
<feature type="compositionally biased region" description="Polar residues" evidence="1">
    <location>
        <begin position="56"/>
        <end position="65"/>
    </location>
</feature>
<protein>
    <submittedName>
        <fullName evidence="2">Uncharacterized protein</fullName>
    </submittedName>
</protein>
<dbReference type="AlphaFoldDB" id="A0A165DHJ8"/>
<sequence>MSTQFSPTNSRAPSLVIPTSTDSLLPPYPRSPYPAPPPSLLHKLKHWATSGPERQPQLSEQQFPGQVTRHHGQTFPGAVNSSSHQSFPGENLRIRDQQFPGEMSRQRGQVFPGAVRWSRDQVFPGEV</sequence>
<accession>A0A165DHJ8</accession>